<dbReference type="InterPro" id="IPR007055">
    <property type="entry name" value="BON_dom"/>
</dbReference>
<evidence type="ECO:0000256" key="1">
    <source>
        <dbReference type="ARBA" id="ARBA00022729"/>
    </source>
</evidence>
<accession>A0ABW0SVT8</accession>
<feature type="domain" description="BON" evidence="2">
    <location>
        <begin position="149"/>
        <end position="217"/>
    </location>
</feature>
<feature type="domain" description="BON" evidence="2">
    <location>
        <begin position="78"/>
        <end position="146"/>
    </location>
</feature>
<dbReference type="Gene3D" id="3.30.1340.30">
    <property type="match status" value="3"/>
</dbReference>
<dbReference type="SMART" id="SM00749">
    <property type="entry name" value="BON"/>
    <property type="match status" value="3"/>
</dbReference>
<name>A0ABW0SVT8_9GAMM</name>
<comment type="caution">
    <text evidence="3">The sequence shown here is derived from an EMBL/GenBank/DDBJ whole genome shotgun (WGS) entry which is preliminary data.</text>
</comment>
<protein>
    <submittedName>
        <fullName evidence="3">BON domain-containing protein</fullName>
    </submittedName>
</protein>
<dbReference type="PROSITE" id="PS50914">
    <property type="entry name" value="BON"/>
    <property type="match status" value="3"/>
</dbReference>
<organism evidence="3 4">
    <name type="scientific">Rhodanobacter terrae</name>
    <dbReference type="NCBI Taxonomy" id="418647"/>
    <lineage>
        <taxon>Bacteria</taxon>
        <taxon>Pseudomonadati</taxon>
        <taxon>Pseudomonadota</taxon>
        <taxon>Gammaproteobacteria</taxon>
        <taxon>Lysobacterales</taxon>
        <taxon>Rhodanobacteraceae</taxon>
        <taxon>Rhodanobacter</taxon>
    </lineage>
</organism>
<dbReference type="RefSeq" id="WP_377326239.1">
    <property type="nucleotide sequence ID" value="NZ_JBHSNG010000006.1"/>
</dbReference>
<reference evidence="4" key="1">
    <citation type="journal article" date="2019" name="Int. J. Syst. Evol. Microbiol.">
        <title>The Global Catalogue of Microorganisms (GCM) 10K type strain sequencing project: providing services to taxonomists for standard genome sequencing and annotation.</title>
        <authorList>
            <consortium name="The Broad Institute Genomics Platform"/>
            <consortium name="The Broad Institute Genome Sequencing Center for Infectious Disease"/>
            <person name="Wu L."/>
            <person name="Ma J."/>
        </authorList>
    </citation>
    <scope>NUCLEOTIDE SEQUENCE [LARGE SCALE GENOMIC DNA]</scope>
    <source>
        <strain evidence="4">CGMCC 1.13587</strain>
    </source>
</reference>
<feature type="domain" description="BON" evidence="2">
    <location>
        <begin position="3"/>
        <end position="71"/>
    </location>
</feature>
<keyword evidence="1" id="KW-0732">Signal</keyword>
<dbReference type="PANTHER" id="PTHR34606:SF4">
    <property type="entry name" value="OUTER MEMBRANE LIPOPROTEIN DOLP"/>
    <property type="match status" value="1"/>
</dbReference>
<proteinExistence type="predicted"/>
<dbReference type="InterPro" id="IPR051686">
    <property type="entry name" value="Lipoprotein_DolP"/>
</dbReference>
<evidence type="ECO:0000313" key="3">
    <source>
        <dbReference type="EMBL" id="MFC5581117.1"/>
    </source>
</evidence>
<dbReference type="EMBL" id="JBHSNG010000006">
    <property type="protein sequence ID" value="MFC5581117.1"/>
    <property type="molecule type" value="Genomic_DNA"/>
</dbReference>
<dbReference type="PANTHER" id="PTHR34606">
    <property type="entry name" value="BON DOMAIN-CONTAINING PROTEIN"/>
    <property type="match status" value="1"/>
</dbReference>
<keyword evidence="4" id="KW-1185">Reference proteome</keyword>
<dbReference type="Proteomes" id="UP001596111">
    <property type="component" value="Unassembled WGS sequence"/>
</dbReference>
<evidence type="ECO:0000259" key="2">
    <source>
        <dbReference type="PROSITE" id="PS50914"/>
    </source>
</evidence>
<evidence type="ECO:0000313" key="4">
    <source>
        <dbReference type="Proteomes" id="UP001596111"/>
    </source>
</evidence>
<sequence>MKNDRQLQKDILNELDWEPSVDASRIGVEVSDGVATLSGHVDSYTQKWAAERVAQRVAGIKSVAVELDVILPGPHQRNDTEIAQAAANAIDWNASIPKDTVRLVVEKGWVTLSGEVEWAFIRTAAETSVRNLYGVKGVVNNIAIHPRVEPRGVKTKIEAALYRRAHLDATGIVVDVKRGTVTLTGEVDSLAERNTIEWAAWSAPGVQKVVDNLVVAN</sequence>
<dbReference type="InterPro" id="IPR014004">
    <property type="entry name" value="Transpt-assoc_nodulatn_dom_bac"/>
</dbReference>
<gene>
    <name evidence="3" type="ORF">ACFPPB_08345</name>
</gene>
<dbReference type="Pfam" id="PF04972">
    <property type="entry name" value="BON"/>
    <property type="match status" value="3"/>
</dbReference>